<dbReference type="EMBL" id="JAUSZV010000005">
    <property type="protein sequence ID" value="MDQ0909167.1"/>
    <property type="molecule type" value="Genomic_DNA"/>
</dbReference>
<organism evidence="1 2">
    <name type="scientific">Streptomyces canus</name>
    <dbReference type="NCBI Taxonomy" id="58343"/>
    <lineage>
        <taxon>Bacteria</taxon>
        <taxon>Bacillati</taxon>
        <taxon>Actinomycetota</taxon>
        <taxon>Actinomycetes</taxon>
        <taxon>Kitasatosporales</taxon>
        <taxon>Streptomycetaceae</taxon>
        <taxon>Streptomyces</taxon>
        <taxon>Streptomyces aurantiacus group</taxon>
    </lineage>
</organism>
<proteinExistence type="predicted"/>
<reference evidence="1" key="1">
    <citation type="submission" date="2023-07" db="EMBL/GenBank/DDBJ databases">
        <title>Comparative genomics of wheat-associated soil bacteria to identify genetic determinants of phenazine resistance.</title>
        <authorList>
            <person name="Mouncey N."/>
        </authorList>
    </citation>
    <scope>NUCLEOTIDE SEQUENCE</scope>
    <source>
        <strain evidence="1">V4I22</strain>
    </source>
</reference>
<name>A0AAW8FG98_9ACTN</name>
<evidence type="ECO:0000313" key="2">
    <source>
        <dbReference type="Proteomes" id="UP001234216"/>
    </source>
</evidence>
<gene>
    <name evidence="1" type="ORF">QFZ22_005152</name>
</gene>
<sequence length="40" mass="4279">MTHPSVFLVRGIANTTLVAVLERTGEIGLRWAAWSAPASV</sequence>
<comment type="caution">
    <text evidence="1">The sequence shown here is derived from an EMBL/GenBank/DDBJ whole genome shotgun (WGS) entry which is preliminary data.</text>
</comment>
<dbReference type="Proteomes" id="UP001234216">
    <property type="component" value="Unassembled WGS sequence"/>
</dbReference>
<evidence type="ECO:0000313" key="1">
    <source>
        <dbReference type="EMBL" id="MDQ0909167.1"/>
    </source>
</evidence>
<protein>
    <submittedName>
        <fullName evidence="1">Uncharacterized protein</fullName>
    </submittedName>
</protein>
<accession>A0AAW8FG98</accession>
<dbReference type="AlphaFoldDB" id="A0AAW8FG98"/>